<evidence type="ECO:0000313" key="8">
    <source>
        <dbReference type="Proteomes" id="UP001159363"/>
    </source>
</evidence>
<dbReference type="SUPFAM" id="SSF57667">
    <property type="entry name" value="beta-beta-alpha zinc fingers"/>
    <property type="match status" value="7"/>
</dbReference>
<feature type="domain" description="C2H2-type" evidence="6">
    <location>
        <begin position="383"/>
        <end position="410"/>
    </location>
</feature>
<feature type="domain" description="C2H2-type" evidence="6">
    <location>
        <begin position="109"/>
        <end position="137"/>
    </location>
</feature>
<gene>
    <name evidence="7" type="ORF">PR048_032776</name>
</gene>
<feature type="domain" description="C2H2-type" evidence="6">
    <location>
        <begin position="328"/>
        <end position="355"/>
    </location>
</feature>
<feature type="domain" description="C2H2-type" evidence="6">
    <location>
        <begin position="356"/>
        <end position="383"/>
    </location>
</feature>
<dbReference type="PROSITE" id="PS00028">
    <property type="entry name" value="ZINC_FINGER_C2H2_1"/>
    <property type="match status" value="13"/>
</dbReference>
<name>A0ABQ9G360_9NEOP</name>
<evidence type="ECO:0000256" key="4">
    <source>
        <dbReference type="ARBA" id="ARBA00022833"/>
    </source>
</evidence>
<keyword evidence="1" id="KW-0479">Metal-binding</keyword>
<feature type="domain" description="C2H2-type" evidence="6">
    <location>
        <begin position="299"/>
        <end position="327"/>
    </location>
</feature>
<evidence type="ECO:0000256" key="5">
    <source>
        <dbReference type="PROSITE-ProRule" id="PRU00042"/>
    </source>
</evidence>
<feature type="domain" description="C2H2-type" evidence="6">
    <location>
        <begin position="228"/>
        <end position="255"/>
    </location>
</feature>
<evidence type="ECO:0000259" key="6">
    <source>
        <dbReference type="PROSITE" id="PS50157"/>
    </source>
</evidence>
<evidence type="ECO:0000256" key="3">
    <source>
        <dbReference type="ARBA" id="ARBA00022771"/>
    </source>
</evidence>
<protein>
    <recommendedName>
        <fullName evidence="6">C2H2-type domain-containing protein</fullName>
    </recommendedName>
</protein>
<feature type="domain" description="C2H2-type" evidence="6">
    <location>
        <begin position="140"/>
        <end position="163"/>
    </location>
</feature>
<feature type="domain" description="C2H2-type" evidence="6">
    <location>
        <begin position="411"/>
        <end position="438"/>
    </location>
</feature>
<dbReference type="Gene3D" id="3.30.160.60">
    <property type="entry name" value="Classic Zinc Finger"/>
    <property type="match status" value="8"/>
</dbReference>
<organism evidence="7 8">
    <name type="scientific">Dryococelus australis</name>
    <dbReference type="NCBI Taxonomy" id="614101"/>
    <lineage>
        <taxon>Eukaryota</taxon>
        <taxon>Metazoa</taxon>
        <taxon>Ecdysozoa</taxon>
        <taxon>Arthropoda</taxon>
        <taxon>Hexapoda</taxon>
        <taxon>Insecta</taxon>
        <taxon>Pterygota</taxon>
        <taxon>Neoptera</taxon>
        <taxon>Polyneoptera</taxon>
        <taxon>Phasmatodea</taxon>
        <taxon>Verophasmatodea</taxon>
        <taxon>Anareolatae</taxon>
        <taxon>Phasmatidae</taxon>
        <taxon>Eurycanthinae</taxon>
        <taxon>Dryococelus</taxon>
    </lineage>
</organism>
<sequence length="537" mass="62912">MKHDTACVKELPPNGSVLFKSTSCNLNCKFLTDNNSDCDSSHQTCHICLKVLSNGSGWREQHYLHKTSKVIKCSLCSDCFNDKTARSFHARSEHQNMTVKRRFFKKEFISCKFCDKQMTRKSNLRRHLILFHSQKESENLLCEYCGKMFISEKKFLLHSKDIHLRKVCVECGMCNKKFTSQSILNRHTRTFHPVQSPPKFKCRHCNKIFGSDFELKRHHSRIHLKIKHLCYKCGKVFFDGDDLSAHLKRHAKEKFSNFLLHKNRQSEHKVCEICGKIFSGGCVLNRHIRCVHRTSKNGFRCAKCKKFFRSLAEISTHFKRIHLNVKQSECQICFKKFFDDKALLVHIRNHLDYRPFTCSFCEATFYSNRDMRAHKKIHEDLKLPCSKCGKVFRNAHLLNAHSRYHTGKCKYECASCGAAFVKKASLRDHITTHFATKAFTCEHCDKAFWSRRHLFRHRQVHTENYKCELCGRVCHALPMFEKHVLTHLDKYNCKNCGVEFTAVRKLQEHYKKCGSRENTHASDSSVDLYTLSELLVM</sequence>
<feature type="domain" description="C2H2-type" evidence="6">
    <location>
        <begin position="200"/>
        <end position="228"/>
    </location>
</feature>
<evidence type="ECO:0000313" key="7">
    <source>
        <dbReference type="EMBL" id="KAJ8866914.1"/>
    </source>
</evidence>
<evidence type="ECO:0000256" key="1">
    <source>
        <dbReference type="ARBA" id="ARBA00022723"/>
    </source>
</evidence>
<keyword evidence="8" id="KW-1185">Reference proteome</keyword>
<feature type="domain" description="C2H2-type" evidence="6">
    <location>
        <begin position="169"/>
        <end position="197"/>
    </location>
</feature>
<dbReference type="Pfam" id="PF12874">
    <property type="entry name" value="zf-met"/>
    <property type="match status" value="1"/>
</dbReference>
<dbReference type="InterPro" id="IPR036236">
    <property type="entry name" value="Znf_C2H2_sf"/>
</dbReference>
<reference evidence="7 8" key="1">
    <citation type="submission" date="2023-02" db="EMBL/GenBank/DDBJ databases">
        <title>LHISI_Scaffold_Assembly.</title>
        <authorList>
            <person name="Stuart O.P."/>
            <person name="Cleave R."/>
            <person name="Magrath M.J.L."/>
            <person name="Mikheyev A.S."/>
        </authorList>
    </citation>
    <scope>NUCLEOTIDE SEQUENCE [LARGE SCALE GENOMIC DNA]</scope>
    <source>
        <strain evidence="7">Daus_M_001</strain>
        <tissue evidence="7">Leg muscle</tissue>
    </source>
</reference>
<keyword evidence="4" id="KW-0862">Zinc</keyword>
<feature type="domain" description="C2H2-type" evidence="6">
    <location>
        <begin position="491"/>
        <end position="525"/>
    </location>
</feature>
<dbReference type="PANTHER" id="PTHR24379:SF121">
    <property type="entry name" value="C2H2-TYPE DOMAIN-CONTAINING PROTEIN"/>
    <property type="match status" value="1"/>
</dbReference>
<dbReference type="EMBL" id="JARBHB010000016">
    <property type="protein sequence ID" value="KAJ8866914.1"/>
    <property type="molecule type" value="Genomic_DNA"/>
</dbReference>
<dbReference type="InterPro" id="IPR013087">
    <property type="entry name" value="Znf_C2H2_type"/>
</dbReference>
<keyword evidence="2" id="KW-0677">Repeat</keyword>
<keyword evidence="3 5" id="KW-0863">Zinc-finger</keyword>
<feature type="domain" description="C2H2-type" evidence="6">
    <location>
        <begin position="269"/>
        <end position="297"/>
    </location>
</feature>
<proteinExistence type="predicted"/>
<comment type="caution">
    <text evidence="7">The sequence shown here is derived from an EMBL/GenBank/DDBJ whole genome shotgun (WGS) entry which is preliminary data.</text>
</comment>
<feature type="domain" description="C2H2-type" evidence="6">
    <location>
        <begin position="439"/>
        <end position="466"/>
    </location>
</feature>
<dbReference type="PANTHER" id="PTHR24379">
    <property type="entry name" value="KRAB AND ZINC FINGER DOMAIN-CONTAINING"/>
    <property type="match status" value="1"/>
</dbReference>
<dbReference type="SMART" id="SM00355">
    <property type="entry name" value="ZnF_C2H2"/>
    <property type="match status" value="15"/>
</dbReference>
<accession>A0ABQ9G360</accession>
<dbReference type="PROSITE" id="PS50157">
    <property type="entry name" value="ZINC_FINGER_C2H2_2"/>
    <property type="match status" value="13"/>
</dbReference>
<dbReference type="Proteomes" id="UP001159363">
    <property type="component" value="Chromosome 15"/>
</dbReference>
<evidence type="ECO:0000256" key="2">
    <source>
        <dbReference type="ARBA" id="ARBA00022737"/>
    </source>
</evidence>
<dbReference type="Pfam" id="PF00096">
    <property type="entry name" value="zf-C2H2"/>
    <property type="match status" value="4"/>
</dbReference>